<accession>A0A7D6ZGI4</accession>
<dbReference type="RefSeq" id="WP_181580504.1">
    <property type="nucleotide sequence ID" value="NZ_CP059399.1"/>
</dbReference>
<evidence type="ECO:0000313" key="2">
    <source>
        <dbReference type="Proteomes" id="UP000515512"/>
    </source>
</evidence>
<sequence>MSALWLPALLFLLGLTLGCALTWLGTLFPARRTPSHATTTEGWTVSAITARLEAERTHLPLGRVA</sequence>
<name>A0A7D6ZGI4_9NOCA</name>
<dbReference type="KEGG" id="nhu:H0264_29075"/>
<gene>
    <name evidence="1" type="ORF">H0264_29075</name>
</gene>
<dbReference type="AlphaFoldDB" id="A0A7D6ZGI4"/>
<dbReference type="Proteomes" id="UP000515512">
    <property type="component" value="Chromosome"/>
</dbReference>
<proteinExistence type="predicted"/>
<dbReference type="EMBL" id="CP059399">
    <property type="protein sequence ID" value="QLY29300.1"/>
    <property type="molecule type" value="Genomic_DNA"/>
</dbReference>
<organism evidence="1 2">
    <name type="scientific">Nocardia huaxiensis</name>
    <dbReference type="NCBI Taxonomy" id="2755382"/>
    <lineage>
        <taxon>Bacteria</taxon>
        <taxon>Bacillati</taxon>
        <taxon>Actinomycetota</taxon>
        <taxon>Actinomycetes</taxon>
        <taxon>Mycobacteriales</taxon>
        <taxon>Nocardiaceae</taxon>
        <taxon>Nocardia</taxon>
    </lineage>
</organism>
<evidence type="ECO:0000313" key="1">
    <source>
        <dbReference type="EMBL" id="QLY29300.1"/>
    </source>
</evidence>
<keyword evidence="2" id="KW-1185">Reference proteome</keyword>
<reference evidence="1 2" key="1">
    <citation type="submission" date="2020-07" db="EMBL/GenBank/DDBJ databases">
        <authorList>
            <person name="Zhuang K."/>
            <person name="Ran Y."/>
        </authorList>
    </citation>
    <scope>NUCLEOTIDE SEQUENCE [LARGE SCALE GENOMIC DNA]</scope>
    <source>
        <strain evidence="1 2">WCH-YHL-001</strain>
    </source>
</reference>
<protein>
    <submittedName>
        <fullName evidence="1">Uncharacterized protein</fullName>
    </submittedName>
</protein>